<comment type="caution">
    <text evidence="5">Lacks conserved residue(s) required for the propagation of feature annotation.</text>
</comment>
<organism evidence="7 8">
    <name type="scientific">Ridgeia piscesae</name>
    <name type="common">Tubeworm</name>
    <dbReference type="NCBI Taxonomy" id="27915"/>
    <lineage>
        <taxon>Eukaryota</taxon>
        <taxon>Metazoa</taxon>
        <taxon>Spiralia</taxon>
        <taxon>Lophotrochozoa</taxon>
        <taxon>Annelida</taxon>
        <taxon>Polychaeta</taxon>
        <taxon>Sedentaria</taxon>
        <taxon>Canalipalpata</taxon>
        <taxon>Sabellida</taxon>
        <taxon>Siboglinidae</taxon>
        <taxon>Ridgeia</taxon>
    </lineage>
</organism>
<gene>
    <name evidence="7" type="ORF">NP493_7400g00000</name>
</gene>
<dbReference type="GO" id="GO:0005509">
    <property type="term" value="F:calcium ion binding"/>
    <property type="evidence" value="ECO:0007669"/>
    <property type="project" value="InterPro"/>
</dbReference>
<keyword evidence="3" id="KW-0677">Repeat</keyword>
<keyword evidence="4 5" id="KW-1015">Disulfide bond</keyword>
<evidence type="ECO:0000259" key="6">
    <source>
        <dbReference type="PROSITE" id="PS50026"/>
    </source>
</evidence>
<dbReference type="InterPro" id="IPR000742">
    <property type="entry name" value="EGF"/>
</dbReference>
<dbReference type="AlphaFoldDB" id="A0AAD9IQY0"/>
<dbReference type="PROSITE" id="PS01186">
    <property type="entry name" value="EGF_2"/>
    <property type="match status" value="1"/>
</dbReference>
<dbReference type="CDD" id="cd00054">
    <property type="entry name" value="EGF_CA"/>
    <property type="match status" value="1"/>
</dbReference>
<evidence type="ECO:0000256" key="3">
    <source>
        <dbReference type="ARBA" id="ARBA00022737"/>
    </source>
</evidence>
<evidence type="ECO:0000256" key="2">
    <source>
        <dbReference type="ARBA" id="ARBA00022729"/>
    </source>
</evidence>
<dbReference type="SUPFAM" id="SSF57196">
    <property type="entry name" value="EGF/Laminin"/>
    <property type="match status" value="1"/>
</dbReference>
<dbReference type="Proteomes" id="UP001209878">
    <property type="component" value="Unassembled WGS sequence"/>
</dbReference>
<dbReference type="InterPro" id="IPR000152">
    <property type="entry name" value="EGF-type_Asp/Asn_hydroxyl_site"/>
</dbReference>
<dbReference type="SMART" id="SM00181">
    <property type="entry name" value="EGF"/>
    <property type="match status" value="1"/>
</dbReference>
<protein>
    <recommendedName>
        <fullName evidence="6">EGF-like domain-containing protein</fullName>
    </recommendedName>
</protein>
<dbReference type="PROSITE" id="PS50026">
    <property type="entry name" value="EGF_3"/>
    <property type="match status" value="1"/>
</dbReference>
<evidence type="ECO:0000313" key="8">
    <source>
        <dbReference type="Proteomes" id="UP001209878"/>
    </source>
</evidence>
<dbReference type="Pfam" id="PF00008">
    <property type="entry name" value="EGF"/>
    <property type="match status" value="1"/>
</dbReference>
<dbReference type="Gene3D" id="2.10.25.10">
    <property type="entry name" value="Laminin"/>
    <property type="match status" value="1"/>
</dbReference>
<evidence type="ECO:0000256" key="4">
    <source>
        <dbReference type="ARBA" id="ARBA00023157"/>
    </source>
</evidence>
<dbReference type="PROSITE" id="PS00022">
    <property type="entry name" value="EGF_1"/>
    <property type="match status" value="1"/>
</dbReference>
<reference evidence="7" key="1">
    <citation type="journal article" date="2023" name="Mol. Biol. Evol.">
        <title>Third-Generation Sequencing Reveals the Adaptive Role of the Epigenome in Three Deep-Sea Polychaetes.</title>
        <authorList>
            <person name="Perez M."/>
            <person name="Aroh O."/>
            <person name="Sun Y."/>
            <person name="Lan Y."/>
            <person name="Juniper S.K."/>
            <person name="Young C.R."/>
            <person name="Angers B."/>
            <person name="Qian P.Y."/>
        </authorList>
    </citation>
    <scope>NUCLEOTIDE SEQUENCE</scope>
    <source>
        <strain evidence="7">R07B-5</strain>
    </source>
</reference>
<dbReference type="PROSITE" id="PS00010">
    <property type="entry name" value="ASX_HYDROXYL"/>
    <property type="match status" value="1"/>
</dbReference>
<dbReference type="SMART" id="SM00179">
    <property type="entry name" value="EGF_CA"/>
    <property type="match status" value="1"/>
</dbReference>
<feature type="disulfide bond" evidence="5">
    <location>
        <begin position="127"/>
        <end position="136"/>
    </location>
</feature>
<keyword evidence="2" id="KW-0732">Signal</keyword>
<dbReference type="EMBL" id="JAODUO010007391">
    <property type="protein sequence ID" value="KAK2138630.1"/>
    <property type="molecule type" value="Genomic_DNA"/>
</dbReference>
<proteinExistence type="predicted"/>
<keyword evidence="8" id="KW-1185">Reference proteome</keyword>
<sequence>MCIDEGDDKYVCVCPKCGCSDTEPFDNCTLDEANICHGQYTKDYNLISHPYNCKRFVNCTKDGTFVKDDFVWGYTDGNHVFDPQTEMSNRLSDVPCARQSDVKLCDDVKCAHGGTCKNTMSGFKCTCASGYKGLQCEEGTFLTKQVKHYTFAGIMYNADWVVYKYFSRNNCFICIC</sequence>
<evidence type="ECO:0000256" key="1">
    <source>
        <dbReference type="ARBA" id="ARBA00022536"/>
    </source>
</evidence>
<dbReference type="FunFam" id="2.10.25.10:FF:000066">
    <property type="entry name" value="FAT atypical cadherin 4"/>
    <property type="match status" value="1"/>
</dbReference>
<name>A0AAD9IQY0_RIDPI</name>
<dbReference type="InterPro" id="IPR001881">
    <property type="entry name" value="EGF-like_Ca-bd_dom"/>
</dbReference>
<keyword evidence="1 5" id="KW-0245">EGF-like domain</keyword>
<evidence type="ECO:0000313" key="7">
    <source>
        <dbReference type="EMBL" id="KAK2138630.1"/>
    </source>
</evidence>
<feature type="domain" description="EGF-like" evidence="6">
    <location>
        <begin position="101"/>
        <end position="137"/>
    </location>
</feature>
<comment type="caution">
    <text evidence="7">The sequence shown here is derived from an EMBL/GenBank/DDBJ whole genome shotgun (WGS) entry which is preliminary data.</text>
</comment>
<accession>A0AAD9IQY0</accession>
<evidence type="ECO:0000256" key="5">
    <source>
        <dbReference type="PROSITE-ProRule" id="PRU00076"/>
    </source>
</evidence>